<sequence>MHPTRATVLTGILAAGLTLTQQACTPVNRHTNRPVAFTVPTDPLTGARRLVIKPAPPTTTVVTVDTRGRLTTTDGEPPLSLFVLTPAGPHHLIRAADGTCAEVTPTRTIRTAPCDPARDAQLFTITPQKTPPQTYAISNGGAFLQPTPTGELTLETPLRTTYALIDNGPAPLDQLSGP</sequence>
<proteinExistence type="predicted"/>
<evidence type="ECO:0008006" key="3">
    <source>
        <dbReference type="Google" id="ProtNLM"/>
    </source>
</evidence>
<dbReference type="Proteomes" id="UP000239209">
    <property type="component" value="Unassembled WGS sequence"/>
</dbReference>
<dbReference type="EMBL" id="PVZG01000017">
    <property type="protein sequence ID" value="PRY22334.1"/>
    <property type="molecule type" value="Genomic_DNA"/>
</dbReference>
<dbReference type="OrthoDB" id="3386992at2"/>
<comment type="caution">
    <text evidence="1">The sequence shown here is derived from an EMBL/GenBank/DDBJ whole genome shotgun (WGS) entry which is preliminary data.</text>
</comment>
<accession>A0A2T0RMB3</accession>
<protein>
    <recommendedName>
        <fullName evidence="3">Ricin-type beta-trefoil lectin protein</fullName>
    </recommendedName>
</protein>
<evidence type="ECO:0000313" key="2">
    <source>
        <dbReference type="Proteomes" id="UP000239209"/>
    </source>
</evidence>
<evidence type="ECO:0000313" key="1">
    <source>
        <dbReference type="EMBL" id="PRY22334.1"/>
    </source>
</evidence>
<dbReference type="RefSeq" id="WP_106129900.1">
    <property type="nucleotide sequence ID" value="NZ_PVZG01000017.1"/>
</dbReference>
<keyword evidence="2" id="KW-1185">Reference proteome</keyword>
<name>A0A2T0RMB3_9ACTN</name>
<reference evidence="1 2" key="1">
    <citation type="submission" date="2018-03" db="EMBL/GenBank/DDBJ databases">
        <title>Genomic Encyclopedia of Archaeal and Bacterial Type Strains, Phase II (KMG-II): from individual species to whole genera.</title>
        <authorList>
            <person name="Goeker M."/>
        </authorList>
    </citation>
    <scope>NUCLEOTIDE SEQUENCE [LARGE SCALE GENOMIC DNA]</scope>
    <source>
        <strain evidence="1 2">DSM 45348</strain>
    </source>
</reference>
<organism evidence="1 2">
    <name type="scientific">Pseudosporangium ferrugineum</name>
    <dbReference type="NCBI Taxonomy" id="439699"/>
    <lineage>
        <taxon>Bacteria</taxon>
        <taxon>Bacillati</taxon>
        <taxon>Actinomycetota</taxon>
        <taxon>Actinomycetes</taxon>
        <taxon>Micromonosporales</taxon>
        <taxon>Micromonosporaceae</taxon>
        <taxon>Pseudosporangium</taxon>
    </lineage>
</organism>
<dbReference type="AlphaFoldDB" id="A0A2T0RMB3"/>
<gene>
    <name evidence="1" type="ORF">CLV70_11737</name>
</gene>